<name>A0A3D9BU97_9RHOB</name>
<protein>
    <submittedName>
        <fullName evidence="6">Glucan biosynthesis protein G</fullName>
    </submittedName>
</protein>
<proteinExistence type="inferred from homology"/>
<feature type="domain" description="Glucan biosynthesis periplasmic MdoG C-terminal" evidence="5">
    <location>
        <begin position="28"/>
        <end position="493"/>
    </location>
</feature>
<dbReference type="Pfam" id="PF04349">
    <property type="entry name" value="MdoG"/>
    <property type="match status" value="1"/>
</dbReference>
<dbReference type="GO" id="GO:0003824">
    <property type="term" value="F:catalytic activity"/>
    <property type="evidence" value="ECO:0007669"/>
    <property type="project" value="InterPro"/>
</dbReference>
<dbReference type="InterPro" id="IPR014756">
    <property type="entry name" value="Ig_E-set"/>
</dbReference>
<dbReference type="EMBL" id="QOHR01000008">
    <property type="protein sequence ID" value="REC57077.1"/>
    <property type="molecule type" value="Genomic_DNA"/>
</dbReference>
<dbReference type="InterPro" id="IPR011013">
    <property type="entry name" value="Gal_mutarotase_sf_dom"/>
</dbReference>
<dbReference type="Gene3D" id="2.60.40.10">
    <property type="entry name" value="Immunoglobulins"/>
    <property type="match status" value="1"/>
</dbReference>
<dbReference type="GO" id="GO:0030246">
    <property type="term" value="F:carbohydrate binding"/>
    <property type="evidence" value="ECO:0007669"/>
    <property type="project" value="InterPro"/>
</dbReference>
<dbReference type="AlphaFoldDB" id="A0A3D9BU97"/>
<sequence length="501" mass="53284">MIGRRGFLAASAAAFVVPRGGGAAEGSLLAAARRRAERPFADEPPPLPPPFAGLDYDAYRAVRPKPGAAAHLPLGPGYAFDLLPPGFYHDTPVTVEVAGPNGLRPLPFSPALFDFAPRYFPGPIPAEAPGAGFSGLRLRHPLNAPDVMDEVLVLQGASYFRAVAAGTVYGLSARAVALGTGGPAPEEFPAIRRLRLTPATADRPPRIEALIDSPSLAAHLSLTPMPGAETVTRCALTLFPRRRLDAAGIAPLTSMFLKGPMQGAVADDFRPRVHDSAALRIDNGAGETLWRPLANPARVETSAFLDRDPRGFGLIQRPRAFEGFEDAEAAYHRRPTALVRPRGDWGAGAVTLVEIPTADEFMDNIVAFWRPEAPLAPGRGHRFAYDITWSAGAPPRDGRVALRDSRSGRVHDRPGARQVVVDFATTDTALLPDLSVTGAGVAAEGLAAYPLPGGRGLRVGFQLIPGAADVAELRLLLRDAEGRAASDVWLWRWTRARDGGV</sequence>
<evidence type="ECO:0000313" key="7">
    <source>
        <dbReference type="Proteomes" id="UP000257131"/>
    </source>
</evidence>
<reference evidence="6 7" key="1">
    <citation type="journal article" date="2017" name="Int. J. Syst. Evol. Microbiol.">
        <title>Rhodosalinus sediminis gen. nov., sp. nov., isolated from marine saltern.</title>
        <authorList>
            <person name="Guo L.Y."/>
            <person name="Ling S.K."/>
            <person name="Li C.M."/>
            <person name="Chen G.J."/>
            <person name="Du Z.J."/>
        </authorList>
    </citation>
    <scope>NUCLEOTIDE SEQUENCE [LARGE SCALE GENOMIC DNA]</scope>
    <source>
        <strain evidence="6 7">WDN1C137</strain>
    </source>
</reference>
<dbReference type="UniPathway" id="UPA00637"/>
<dbReference type="InterPro" id="IPR006311">
    <property type="entry name" value="TAT_signal"/>
</dbReference>
<comment type="similarity">
    <text evidence="3">Belongs to the OpgD/OpgG family.</text>
</comment>
<accession>A0A3D9BU97</accession>
<dbReference type="PANTHER" id="PTHR30504:SF2">
    <property type="entry name" value="GLUCANS BIOSYNTHESIS PROTEIN G"/>
    <property type="match status" value="1"/>
</dbReference>
<comment type="pathway">
    <text evidence="2">Glycan metabolism; osmoregulated periplasmic glucan (OPG) biosynthesis.</text>
</comment>
<dbReference type="InterPro" id="IPR014718">
    <property type="entry name" value="GH-type_carb-bd"/>
</dbReference>
<dbReference type="RefSeq" id="WP_115979414.1">
    <property type="nucleotide sequence ID" value="NZ_QOHR01000008.1"/>
</dbReference>
<dbReference type="SUPFAM" id="SSF74650">
    <property type="entry name" value="Galactose mutarotase-like"/>
    <property type="match status" value="1"/>
</dbReference>
<keyword evidence="4" id="KW-0574">Periplasm</keyword>
<dbReference type="PROSITE" id="PS51318">
    <property type="entry name" value="TAT"/>
    <property type="match status" value="1"/>
</dbReference>
<dbReference type="PANTHER" id="PTHR30504">
    <property type="entry name" value="GLUCANS BIOSYNTHESIS PROTEIN"/>
    <property type="match status" value="1"/>
</dbReference>
<evidence type="ECO:0000256" key="2">
    <source>
        <dbReference type="ARBA" id="ARBA00005001"/>
    </source>
</evidence>
<dbReference type="GO" id="GO:0051274">
    <property type="term" value="P:beta-glucan biosynthetic process"/>
    <property type="evidence" value="ECO:0007669"/>
    <property type="project" value="TreeGrafter"/>
</dbReference>
<dbReference type="OrthoDB" id="9777817at2"/>
<evidence type="ECO:0000259" key="5">
    <source>
        <dbReference type="Pfam" id="PF04349"/>
    </source>
</evidence>
<dbReference type="InterPro" id="IPR007444">
    <property type="entry name" value="Glucan_biosyn_MdoG_C"/>
</dbReference>
<dbReference type="SUPFAM" id="SSF81296">
    <property type="entry name" value="E set domains"/>
    <property type="match status" value="1"/>
</dbReference>
<keyword evidence="7" id="KW-1185">Reference proteome</keyword>
<dbReference type="Proteomes" id="UP000257131">
    <property type="component" value="Unassembled WGS sequence"/>
</dbReference>
<comment type="subcellular location">
    <subcellularLocation>
        <location evidence="1">Periplasm</location>
    </subcellularLocation>
</comment>
<comment type="caution">
    <text evidence="6">The sequence shown here is derived from an EMBL/GenBank/DDBJ whole genome shotgun (WGS) entry which is preliminary data.</text>
</comment>
<evidence type="ECO:0000256" key="4">
    <source>
        <dbReference type="ARBA" id="ARBA00022764"/>
    </source>
</evidence>
<evidence type="ECO:0000256" key="3">
    <source>
        <dbReference type="ARBA" id="ARBA00009284"/>
    </source>
</evidence>
<dbReference type="Gene3D" id="2.70.98.10">
    <property type="match status" value="1"/>
</dbReference>
<organism evidence="6 7">
    <name type="scientific">Rhodosalinus sediminis</name>
    <dbReference type="NCBI Taxonomy" id="1940533"/>
    <lineage>
        <taxon>Bacteria</taxon>
        <taxon>Pseudomonadati</taxon>
        <taxon>Pseudomonadota</taxon>
        <taxon>Alphaproteobacteria</taxon>
        <taxon>Rhodobacterales</taxon>
        <taxon>Paracoccaceae</taxon>
        <taxon>Rhodosalinus</taxon>
    </lineage>
</organism>
<gene>
    <name evidence="6" type="ORF">DRV84_08265</name>
</gene>
<dbReference type="InterPro" id="IPR014438">
    <property type="entry name" value="Glucan_biosyn_MdoG/MdoD"/>
</dbReference>
<dbReference type="GO" id="GO:0030288">
    <property type="term" value="C:outer membrane-bounded periplasmic space"/>
    <property type="evidence" value="ECO:0007669"/>
    <property type="project" value="TreeGrafter"/>
</dbReference>
<evidence type="ECO:0000256" key="1">
    <source>
        <dbReference type="ARBA" id="ARBA00004418"/>
    </source>
</evidence>
<evidence type="ECO:0000313" key="6">
    <source>
        <dbReference type="EMBL" id="REC57077.1"/>
    </source>
</evidence>
<dbReference type="InterPro" id="IPR013783">
    <property type="entry name" value="Ig-like_fold"/>
</dbReference>